<keyword evidence="1" id="KW-0472">Membrane</keyword>
<name>A0ABX5LHT1_9BACT</name>
<dbReference type="InterPro" id="IPR049500">
    <property type="entry name" value="Peptidase_M50B-like"/>
</dbReference>
<feature type="transmembrane region" description="Helical" evidence="1">
    <location>
        <begin position="154"/>
        <end position="171"/>
    </location>
</feature>
<evidence type="ECO:0000256" key="1">
    <source>
        <dbReference type="SAM" id="Phobius"/>
    </source>
</evidence>
<dbReference type="Proteomes" id="UP000245523">
    <property type="component" value="Unassembled WGS sequence"/>
</dbReference>
<feature type="transmembrane region" description="Helical" evidence="1">
    <location>
        <begin position="128"/>
        <end position="148"/>
    </location>
</feature>
<keyword evidence="1" id="KW-1133">Transmembrane helix</keyword>
<proteinExistence type="predicted"/>
<organism evidence="2 3">
    <name type="scientific">Hallerella porci</name>
    <dbReference type="NCBI Taxonomy" id="1945871"/>
    <lineage>
        <taxon>Bacteria</taxon>
        <taxon>Pseudomonadati</taxon>
        <taxon>Fibrobacterota</taxon>
        <taxon>Fibrobacteria</taxon>
        <taxon>Fibrobacterales</taxon>
        <taxon>Fibrobacteraceae</taxon>
        <taxon>Hallerella</taxon>
    </lineage>
</organism>
<sequence>MLSLLGILIGYRFSGAKGIRYVAAVAMIVLFFALIRSAWNFFAVLDKNAIDSLQNYLFPLIGFAAYFVLKILLAILGRNLEFAETFCHELNHTFFALLSFRKIESFSAHAEEGGSVTFYGRHNPMISLAPYTFPLFAFFVSLLSLILIPEARKVAQGLVGFFVAFHGMSVFHEARPYQTDLQIYGYFFSYAAILFFNLLWIPFVILLCEEGFSAALMWPHSAILQVQSWITFIENSSLFGG</sequence>
<accession>A0ABX5LHT1</accession>
<feature type="transmembrane region" description="Helical" evidence="1">
    <location>
        <begin position="56"/>
        <end position="76"/>
    </location>
</feature>
<keyword evidence="1" id="KW-0812">Transmembrane</keyword>
<dbReference type="RefSeq" id="WP_106198659.1">
    <property type="nucleotide sequence ID" value="NZ_JAXEIU010000006.1"/>
</dbReference>
<reference evidence="2 3" key="1">
    <citation type="submission" date="2018-05" db="EMBL/GenBank/DDBJ databases">
        <title>Animal gut microbial communities from fecal samples from Wisconsin, USA.</title>
        <authorList>
            <person name="Neumann A."/>
        </authorList>
    </citation>
    <scope>NUCLEOTIDE SEQUENCE [LARGE SCALE GENOMIC DNA]</scope>
    <source>
        <strain evidence="2 3">UWS4</strain>
    </source>
</reference>
<keyword evidence="3" id="KW-1185">Reference proteome</keyword>
<feature type="transmembrane region" description="Helical" evidence="1">
    <location>
        <begin position="21"/>
        <end position="44"/>
    </location>
</feature>
<dbReference type="Pfam" id="PF13398">
    <property type="entry name" value="Peptidase_M50B"/>
    <property type="match status" value="1"/>
</dbReference>
<feature type="transmembrane region" description="Helical" evidence="1">
    <location>
        <begin position="183"/>
        <end position="207"/>
    </location>
</feature>
<gene>
    <name evidence="2" type="ORF">B0H50_1368</name>
</gene>
<evidence type="ECO:0000313" key="2">
    <source>
        <dbReference type="EMBL" id="PWK92258.1"/>
    </source>
</evidence>
<protein>
    <submittedName>
        <fullName evidence="2">Peptidase M50B-like protein</fullName>
    </submittedName>
</protein>
<dbReference type="EMBL" id="QGHD01000036">
    <property type="protein sequence ID" value="PWK92258.1"/>
    <property type="molecule type" value="Genomic_DNA"/>
</dbReference>
<comment type="caution">
    <text evidence="2">The sequence shown here is derived from an EMBL/GenBank/DDBJ whole genome shotgun (WGS) entry which is preliminary data.</text>
</comment>
<evidence type="ECO:0000313" key="3">
    <source>
        <dbReference type="Proteomes" id="UP000245523"/>
    </source>
</evidence>